<feature type="compositionally biased region" description="Low complexity" evidence="1">
    <location>
        <begin position="339"/>
        <end position="351"/>
    </location>
</feature>
<dbReference type="PROSITE" id="PS50004">
    <property type="entry name" value="C2"/>
    <property type="match status" value="1"/>
</dbReference>
<dbReference type="InterPro" id="IPR052981">
    <property type="entry name" value="Ingression_C2_domain"/>
</dbReference>
<dbReference type="STRING" id="231916.A0A409XZV1"/>
<accession>A0A409XZV1</accession>
<dbReference type="InParanoid" id="A0A409XZV1"/>
<feature type="compositionally biased region" description="Pro residues" evidence="1">
    <location>
        <begin position="382"/>
        <end position="391"/>
    </location>
</feature>
<keyword evidence="4" id="KW-1185">Reference proteome</keyword>
<dbReference type="Proteomes" id="UP000284706">
    <property type="component" value="Unassembled WGS sequence"/>
</dbReference>
<proteinExistence type="predicted"/>
<protein>
    <recommendedName>
        <fullName evidence="2">C2 domain-containing protein</fullName>
    </recommendedName>
</protein>
<dbReference type="Gene3D" id="2.60.40.150">
    <property type="entry name" value="C2 domain"/>
    <property type="match status" value="1"/>
</dbReference>
<dbReference type="InterPro" id="IPR035892">
    <property type="entry name" value="C2_domain_sf"/>
</dbReference>
<evidence type="ECO:0000313" key="3">
    <source>
        <dbReference type="EMBL" id="PPQ96243.1"/>
    </source>
</evidence>
<sequence>MSKPLPPSPNDKVDKEAELGTLIVVLLKARNLYDKHSFRKSDVFAQATLNAPGIPKRTAVDIKGGQHPEWDGEVRFPVMKNASAKYRKLEVACYSQEPRSEDLMGRGMIDITQTLQTGEFDDWVPLEVDGFQRGEIYLEMTYYANAPPPVNASAPNKHLLAVQNQSNGLTRRPSKLSPAERLSRPPPTRSQDQYTAQTSAVHSISGDFRSPQVQASLQHDTHKPTLDARPNAVPTSLTPTPGTGPISASKPGNSVNPVPSPLRSKAADQQSQLPLPTILRPGPPSASPPSTSSGRPIPRTQPYEHGHTRNPSSSPPSKNPYISLPQGSPPNPYLGGGSSSSNPYISGISGSTPNTAAHSQYSGYSTPPDGQSVIWRNGSVPQGPPSLPGPSLPADRQHSSYWYTQPNQPATSVGGDPYLQARYQTPLPLPAEASSGRRSSSSSPPQSTTPIPTGAHFEALKRAEDEAKRRREQELKDLELAMELDRQLNMDPSASSGDNSTANTHSGMPGGW</sequence>
<dbReference type="SMART" id="SM00239">
    <property type="entry name" value="C2"/>
    <property type="match status" value="1"/>
</dbReference>
<feature type="compositionally biased region" description="Polar residues" evidence="1">
    <location>
        <begin position="352"/>
        <end position="369"/>
    </location>
</feature>
<name>A0A409XZV1_9AGAR</name>
<dbReference type="AlphaFoldDB" id="A0A409XZV1"/>
<evidence type="ECO:0000259" key="2">
    <source>
        <dbReference type="PROSITE" id="PS50004"/>
    </source>
</evidence>
<feature type="compositionally biased region" description="Low complexity" evidence="1">
    <location>
        <begin position="234"/>
        <end position="245"/>
    </location>
</feature>
<feature type="compositionally biased region" description="Polar residues" evidence="1">
    <location>
        <begin position="189"/>
        <end position="202"/>
    </location>
</feature>
<reference evidence="3 4" key="1">
    <citation type="journal article" date="2018" name="Evol. Lett.">
        <title>Horizontal gene cluster transfer increased hallucinogenic mushroom diversity.</title>
        <authorList>
            <person name="Reynolds H.T."/>
            <person name="Vijayakumar V."/>
            <person name="Gluck-Thaler E."/>
            <person name="Korotkin H.B."/>
            <person name="Matheny P.B."/>
            <person name="Slot J.C."/>
        </authorList>
    </citation>
    <scope>NUCLEOTIDE SEQUENCE [LARGE SCALE GENOMIC DNA]</scope>
    <source>
        <strain evidence="3 4">SRW20</strain>
    </source>
</reference>
<evidence type="ECO:0000313" key="4">
    <source>
        <dbReference type="Proteomes" id="UP000284706"/>
    </source>
</evidence>
<feature type="compositionally biased region" description="Polar residues" evidence="1">
    <location>
        <begin position="490"/>
        <end position="506"/>
    </location>
</feature>
<dbReference type="SUPFAM" id="SSF49562">
    <property type="entry name" value="C2 domain (Calcium/lipid-binding domain, CaLB)"/>
    <property type="match status" value="1"/>
</dbReference>
<feature type="compositionally biased region" description="Polar residues" evidence="1">
    <location>
        <begin position="399"/>
        <end position="411"/>
    </location>
</feature>
<dbReference type="Pfam" id="PF00168">
    <property type="entry name" value="C2"/>
    <property type="match status" value="1"/>
</dbReference>
<dbReference type="InterPro" id="IPR000008">
    <property type="entry name" value="C2_dom"/>
</dbReference>
<dbReference type="OrthoDB" id="270970at2759"/>
<gene>
    <name evidence="3" type="ORF">CVT26_005570</name>
</gene>
<dbReference type="PANTHER" id="PTHR47052:SF3">
    <property type="entry name" value="INGRESSION PROTEIN 1"/>
    <property type="match status" value="1"/>
</dbReference>
<evidence type="ECO:0000256" key="1">
    <source>
        <dbReference type="SAM" id="MobiDB-lite"/>
    </source>
</evidence>
<dbReference type="EMBL" id="NHYE01001386">
    <property type="protein sequence ID" value="PPQ96243.1"/>
    <property type="molecule type" value="Genomic_DNA"/>
</dbReference>
<feature type="compositionally biased region" description="Basic and acidic residues" evidence="1">
    <location>
        <begin position="458"/>
        <end position="488"/>
    </location>
</feature>
<comment type="caution">
    <text evidence="3">The sequence shown here is derived from an EMBL/GenBank/DDBJ whole genome shotgun (WGS) entry which is preliminary data.</text>
</comment>
<organism evidence="3 4">
    <name type="scientific">Gymnopilus dilepis</name>
    <dbReference type="NCBI Taxonomy" id="231916"/>
    <lineage>
        <taxon>Eukaryota</taxon>
        <taxon>Fungi</taxon>
        <taxon>Dikarya</taxon>
        <taxon>Basidiomycota</taxon>
        <taxon>Agaricomycotina</taxon>
        <taxon>Agaricomycetes</taxon>
        <taxon>Agaricomycetidae</taxon>
        <taxon>Agaricales</taxon>
        <taxon>Agaricineae</taxon>
        <taxon>Hymenogastraceae</taxon>
        <taxon>Gymnopilus</taxon>
    </lineage>
</organism>
<dbReference type="PANTHER" id="PTHR47052">
    <property type="entry name" value="CONSERVED SERINE PROLINE-RICH PROTEIN (AFU_ORTHOLOGUE AFUA_2G01790)"/>
    <property type="match status" value="1"/>
</dbReference>
<feature type="domain" description="C2" evidence="2">
    <location>
        <begin position="3"/>
        <end position="124"/>
    </location>
</feature>
<feature type="compositionally biased region" description="Low complexity" evidence="1">
    <location>
        <begin position="434"/>
        <end position="454"/>
    </location>
</feature>
<feature type="region of interest" description="Disordered" evidence="1">
    <location>
        <begin position="164"/>
        <end position="512"/>
    </location>
</feature>